<dbReference type="CDD" id="cd14014">
    <property type="entry name" value="STKc_PknB_like"/>
    <property type="match status" value="1"/>
</dbReference>
<dbReference type="OrthoDB" id="3529351at2"/>
<feature type="region of interest" description="Disordered" evidence="6">
    <location>
        <begin position="311"/>
        <end position="449"/>
    </location>
</feature>
<dbReference type="InterPro" id="IPR000719">
    <property type="entry name" value="Prot_kinase_dom"/>
</dbReference>
<name>A0A1G9JDC9_9ACTN</name>
<dbReference type="SUPFAM" id="SSF56112">
    <property type="entry name" value="Protein kinase-like (PK-like)"/>
    <property type="match status" value="1"/>
</dbReference>
<dbReference type="RefSeq" id="WP_090944381.1">
    <property type="nucleotide sequence ID" value="NZ_FNDJ01000025.1"/>
</dbReference>
<dbReference type="InterPro" id="IPR011009">
    <property type="entry name" value="Kinase-like_dom_sf"/>
</dbReference>
<keyword evidence="10" id="KW-1185">Reference proteome</keyword>
<feature type="compositionally biased region" description="Pro residues" evidence="6">
    <location>
        <begin position="374"/>
        <end position="383"/>
    </location>
</feature>
<evidence type="ECO:0000313" key="10">
    <source>
        <dbReference type="Proteomes" id="UP000199202"/>
    </source>
</evidence>
<feature type="transmembrane region" description="Helical" evidence="7">
    <location>
        <begin position="281"/>
        <end position="303"/>
    </location>
</feature>
<dbReference type="Pfam" id="PF00069">
    <property type="entry name" value="Pkinase"/>
    <property type="match status" value="1"/>
</dbReference>
<dbReference type="Gene3D" id="3.30.200.20">
    <property type="entry name" value="Phosphorylase Kinase, domain 1"/>
    <property type="match status" value="1"/>
</dbReference>
<keyword evidence="2" id="KW-0808">Transferase</keyword>
<sequence length="548" mass="56845">MDPVRPDRPLRVGGDTIIRTIGEGPRGAVHLGQETAESAPRVIKLLAPDTAREPDVVQRLRSLTRVSGPHVARVLDAGMWEGRPYVVREHVAGRSLAELVAAEGPLPRDALERMAAGVLTALTAIHLEGLTHGGLTPYNVILAPDGPKVTDVAVGPPAGELGYRSPEQLNGEAYGPYSDVFSWAAVVVFAAAGRPPFGHDPHSVMNAAPDLGNLPEPVRSVVASALAKPVGQRPTAQAALLGLLGSSGQAAASPGWGPVGAPQVSEPSRPGPGSDGPTRSFPVALAAGLAIVVLLSVAGIWGASVYAGKQPMRPAAATVPAPAGTGEPPPSSLPEVTVPWAGTPDPQDTAAQPFEMPTEPTTGSVPELSTAPMPALPTPPVPQPAVTVTKQTTVTASPTASAAKKQQESPKPTRTQPKPTKSTTSAPPPSPQPSKTAPPEVPAGGSPLDIHTNYAWARGSVSWNGTVATADGQLQDTTQYESQSWVRIAYRAYVSGAWKVRYAQPDPYTKVSNGQSAHFSFSMSGPIKDVQWDLCSSRLGKTFCTGWS</sequence>
<protein>
    <recommendedName>
        <fullName evidence="1">non-specific serine/threonine protein kinase</fullName>
        <ecNumber evidence="1">2.7.11.1</ecNumber>
    </recommendedName>
</protein>
<keyword evidence="7" id="KW-0812">Transmembrane</keyword>
<dbReference type="PROSITE" id="PS50011">
    <property type="entry name" value="PROTEIN_KINASE_DOM"/>
    <property type="match status" value="1"/>
</dbReference>
<dbReference type="Proteomes" id="UP000199202">
    <property type="component" value="Unassembled WGS sequence"/>
</dbReference>
<feature type="region of interest" description="Disordered" evidence="6">
    <location>
        <begin position="251"/>
        <end position="277"/>
    </location>
</feature>
<keyword evidence="4 9" id="KW-0418">Kinase</keyword>
<evidence type="ECO:0000256" key="4">
    <source>
        <dbReference type="ARBA" id="ARBA00022777"/>
    </source>
</evidence>
<organism evidence="9 10">
    <name type="scientific">Nonomuraea jiangxiensis</name>
    <dbReference type="NCBI Taxonomy" id="633440"/>
    <lineage>
        <taxon>Bacteria</taxon>
        <taxon>Bacillati</taxon>
        <taxon>Actinomycetota</taxon>
        <taxon>Actinomycetes</taxon>
        <taxon>Streptosporangiales</taxon>
        <taxon>Streptosporangiaceae</taxon>
        <taxon>Nonomuraea</taxon>
    </lineage>
</organism>
<evidence type="ECO:0000256" key="5">
    <source>
        <dbReference type="ARBA" id="ARBA00022840"/>
    </source>
</evidence>
<feature type="compositionally biased region" description="Low complexity" evidence="6">
    <location>
        <begin position="314"/>
        <end position="326"/>
    </location>
</feature>
<dbReference type="AlphaFoldDB" id="A0A1G9JDC9"/>
<accession>A0A1G9JDC9</accession>
<keyword evidence="7" id="KW-0472">Membrane</keyword>
<evidence type="ECO:0000256" key="6">
    <source>
        <dbReference type="SAM" id="MobiDB-lite"/>
    </source>
</evidence>
<dbReference type="STRING" id="633440.SAMN05421869_1255"/>
<evidence type="ECO:0000256" key="2">
    <source>
        <dbReference type="ARBA" id="ARBA00022679"/>
    </source>
</evidence>
<dbReference type="EMBL" id="FNDJ01000025">
    <property type="protein sequence ID" value="SDL35438.1"/>
    <property type="molecule type" value="Genomic_DNA"/>
</dbReference>
<keyword evidence="3" id="KW-0547">Nucleotide-binding</keyword>
<dbReference type="PANTHER" id="PTHR43671">
    <property type="entry name" value="SERINE/THREONINE-PROTEIN KINASE NEK"/>
    <property type="match status" value="1"/>
</dbReference>
<keyword evidence="5" id="KW-0067">ATP-binding</keyword>
<proteinExistence type="predicted"/>
<dbReference type="InterPro" id="IPR050660">
    <property type="entry name" value="NEK_Ser/Thr_kinase"/>
</dbReference>
<gene>
    <name evidence="9" type="ORF">SAMN05421869_1255</name>
</gene>
<keyword evidence="7" id="KW-1133">Transmembrane helix</keyword>
<dbReference type="GO" id="GO:0004674">
    <property type="term" value="F:protein serine/threonine kinase activity"/>
    <property type="evidence" value="ECO:0007669"/>
    <property type="project" value="UniProtKB-EC"/>
</dbReference>
<evidence type="ECO:0000256" key="3">
    <source>
        <dbReference type="ARBA" id="ARBA00022741"/>
    </source>
</evidence>
<dbReference type="PANTHER" id="PTHR43671:SF13">
    <property type="entry name" value="SERINE_THREONINE-PROTEIN KINASE NEK2"/>
    <property type="match status" value="1"/>
</dbReference>
<reference evidence="9 10" key="1">
    <citation type="submission" date="2016-10" db="EMBL/GenBank/DDBJ databases">
        <authorList>
            <person name="de Groot N.N."/>
        </authorList>
    </citation>
    <scope>NUCLEOTIDE SEQUENCE [LARGE SCALE GENOMIC DNA]</scope>
    <source>
        <strain evidence="9 10">CGMCC 4.6533</strain>
    </source>
</reference>
<evidence type="ECO:0000256" key="1">
    <source>
        <dbReference type="ARBA" id="ARBA00012513"/>
    </source>
</evidence>
<evidence type="ECO:0000313" key="9">
    <source>
        <dbReference type="EMBL" id="SDL35438.1"/>
    </source>
</evidence>
<dbReference type="GO" id="GO:0005524">
    <property type="term" value="F:ATP binding"/>
    <property type="evidence" value="ECO:0007669"/>
    <property type="project" value="UniProtKB-KW"/>
</dbReference>
<feature type="domain" description="Protein kinase" evidence="8">
    <location>
        <begin position="15"/>
        <end position="244"/>
    </location>
</feature>
<feature type="compositionally biased region" description="Low complexity" evidence="6">
    <location>
        <begin position="384"/>
        <end position="425"/>
    </location>
</feature>
<dbReference type="EC" id="2.7.11.1" evidence="1"/>
<evidence type="ECO:0000259" key="8">
    <source>
        <dbReference type="PROSITE" id="PS50011"/>
    </source>
</evidence>
<dbReference type="Gene3D" id="1.10.510.10">
    <property type="entry name" value="Transferase(Phosphotransferase) domain 1"/>
    <property type="match status" value="1"/>
</dbReference>
<evidence type="ECO:0000256" key="7">
    <source>
        <dbReference type="SAM" id="Phobius"/>
    </source>
</evidence>